<evidence type="ECO:0000256" key="1">
    <source>
        <dbReference type="SAM" id="MobiDB-lite"/>
    </source>
</evidence>
<reference evidence="2 3" key="1">
    <citation type="journal article" date="2019" name="Mol. Ecol. Resour.">
        <title>Improving Illumina assemblies with Hi-C and long reads: an example with the North African dromedary.</title>
        <authorList>
            <person name="Elbers J.P."/>
            <person name="Rogers M.F."/>
            <person name="Perelman P.L."/>
            <person name="Proskuryakova A.A."/>
            <person name="Serdyukova N.A."/>
            <person name="Johnson W.E."/>
            <person name="Horin P."/>
            <person name="Corander J."/>
            <person name="Murphy D."/>
            <person name="Burger P.A."/>
        </authorList>
    </citation>
    <scope>NUCLEOTIDE SEQUENCE [LARGE SCALE GENOMIC DNA]</scope>
    <source>
        <strain evidence="2">Drom800</strain>
        <tissue evidence="2">Blood</tissue>
    </source>
</reference>
<organism evidence="2 3">
    <name type="scientific">Camelus dromedarius</name>
    <name type="common">Dromedary</name>
    <name type="synonym">Arabian camel</name>
    <dbReference type="NCBI Taxonomy" id="9838"/>
    <lineage>
        <taxon>Eukaryota</taxon>
        <taxon>Metazoa</taxon>
        <taxon>Chordata</taxon>
        <taxon>Craniata</taxon>
        <taxon>Vertebrata</taxon>
        <taxon>Euteleostomi</taxon>
        <taxon>Mammalia</taxon>
        <taxon>Eutheria</taxon>
        <taxon>Laurasiatheria</taxon>
        <taxon>Artiodactyla</taxon>
        <taxon>Tylopoda</taxon>
        <taxon>Camelidae</taxon>
        <taxon>Camelus</taxon>
    </lineage>
</organism>
<feature type="region of interest" description="Disordered" evidence="1">
    <location>
        <begin position="62"/>
        <end position="82"/>
    </location>
</feature>
<evidence type="ECO:0000313" key="2">
    <source>
        <dbReference type="EMBL" id="KAB1252098.1"/>
    </source>
</evidence>
<protein>
    <submittedName>
        <fullName evidence="2">Methyl-CpG-binding domain protein 3-like 1</fullName>
    </submittedName>
</protein>
<gene>
    <name evidence="2" type="ORF">Cadr_000030971</name>
</gene>
<keyword evidence="3" id="KW-1185">Reference proteome</keyword>
<proteinExistence type="predicted"/>
<dbReference type="EMBL" id="JWIN03000060">
    <property type="protein sequence ID" value="KAB1252098.1"/>
    <property type="molecule type" value="Genomic_DNA"/>
</dbReference>
<accession>A0A5N4BZS6</accession>
<dbReference type="Proteomes" id="UP000299084">
    <property type="component" value="Unassembled WGS sequence"/>
</dbReference>
<comment type="caution">
    <text evidence="2">The sequence shown here is derived from an EMBL/GenBank/DDBJ whole genome shotgun (WGS) entry which is preliminary data.</text>
</comment>
<sequence>MRWRSQPQPRDHLCPVFRFVRDDSRSWSGHPAAPLQTVDQERKVKTARERLAIALTADRLASKAERMRGQEGCPDKHHDKER</sequence>
<name>A0A5N4BZS6_CAMDR</name>
<dbReference type="AlphaFoldDB" id="A0A5N4BZS6"/>
<evidence type="ECO:0000313" key="3">
    <source>
        <dbReference type="Proteomes" id="UP000299084"/>
    </source>
</evidence>